<dbReference type="EMBL" id="CCAE010000010">
    <property type="protein sequence ID" value="CDN87378.1"/>
    <property type="molecule type" value="Genomic_DNA"/>
</dbReference>
<keyword evidence="2" id="KW-0732">Signal</keyword>
<name>A0A1L1PBL0_HYDIT</name>
<dbReference type="AlphaFoldDB" id="A0A1L1PBL0"/>
<reference evidence="4" key="2">
    <citation type="submission" date="2014-11" db="EMBL/GenBank/DDBJ databases">
        <title>Draft genome sequence of Hydrogenophaga intermedia S1.</title>
        <authorList>
            <person name="Gan H.M."/>
            <person name="Chew T.H."/>
            <person name="Stolz A."/>
        </authorList>
    </citation>
    <scope>NUCLEOTIDE SEQUENCE [LARGE SCALE GENOMIC DNA]</scope>
    <source>
        <strain evidence="4">S1</strain>
    </source>
</reference>
<evidence type="ECO:0000256" key="1">
    <source>
        <dbReference type="SAM" id="MobiDB-lite"/>
    </source>
</evidence>
<feature type="compositionally biased region" description="Basic residues" evidence="1">
    <location>
        <begin position="83"/>
        <end position="101"/>
    </location>
</feature>
<feature type="chain" id="PRO_5009681361" evidence="2">
    <location>
        <begin position="22"/>
        <end position="101"/>
    </location>
</feature>
<dbReference type="RefSeq" id="WP_035621269.1">
    <property type="nucleotide sequence ID" value="NZ_CCAE010000010.1"/>
</dbReference>
<feature type="region of interest" description="Disordered" evidence="1">
    <location>
        <begin position="72"/>
        <end position="101"/>
    </location>
</feature>
<gene>
    <name evidence="3" type="ORF">BN948_01800</name>
</gene>
<protein>
    <submittedName>
        <fullName evidence="3">Uncharacterized protein</fullName>
    </submittedName>
</protein>
<dbReference type="Proteomes" id="UP000028878">
    <property type="component" value="Unassembled WGS sequence"/>
</dbReference>
<evidence type="ECO:0000313" key="4">
    <source>
        <dbReference type="Proteomes" id="UP000028878"/>
    </source>
</evidence>
<evidence type="ECO:0000313" key="3">
    <source>
        <dbReference type="EMBL" id="CDN87378.1"/>
    </source>
</evidence>
<sequence precursor="true">MQKSSASRAAMLVAVGLTAMAGSGLGGFAIPAGPSVTERQNAQQPTERAPVKHTDAKAARLGTGYVRQWRAPRGKPYAASVRQHQRHALKARNRRRHRARA</sequence>
<feature type="compositionally biased region" description="Polar residues" evidence="1">
    <location>
        <begin position="37"/>
        <end position="46"/>
    </location>
</feature>
<feature type="region of interest" description="Disordered" evidence="1">
    <location>
        <begin position="28"/>
        <end position="55"/>
    </location>
</feature>
<organism evidence="3 4">
    <name type="scientific">Hydrogenophaga intermedia</name>
    <dbReference type="NCBI Taxonomy" id="65786"/>
    <lineage>
        <taxon>Bacteria</taxon>
        <taxon>Pseudomonadati</taxon>
        <taxon>Pseudomonadota</taxon>
        <taxon>Betaproteobacteria</taxon>
        <taxon>Burkholderiales</taxon>
        <taxon>Comamonadaceae</taxon>
        <taxon>Hydrogenophaga</taxon>
    </lineage>
</organism>
<evidence type="ECO:0000256" key="2">
    <source>
        <dbReference type="SAM" id="SignalP"/>
    </source>
</evidence>
<reference evidence="4" key="1">
    <citation type="submission" date="2014-02" db="EMBL/GenBank/DDBJ databases">
        <authorList>
            <person name="Gan H."/>
        </authorList>
    </citation>
    <scope>NUCLEOTIDE SEQUENCE [LARGE SCALE GENOMIC DNA]</scope>
    <source>
        <strain evidence="4">S1</strain>
    </source>
</reference>
<keyword evidence="4" id="KW-1185">Reference proteome</keyword>
<feature type="signal peptide" evidence="2">
    <location>
        <begin position="1"/>
        <end position="21"/>
    </location>
</feature>
<accession>A0A1L1PBL0</accession>
<proteinExistence type="predicted"/>